<name>A0A8F9TTL8_9BACT</name>
<keyword evidence="1" id="KW-0812">Transmembrane</keyword>
<evidence type="ECO:0000313" key="2">
    <source>
        <dbReference type="EMBL" id="QYM77553.1"/>
    </source>
</evidence>
<reference evidence="2" key="1">
    <citation type="submission" date="2021-08" db="EMBL/GenBank/DDBJ databases">
        <title>Genome of a novel bacterium of the phylum Verrucomicrobia, Oleiharenicola sp. KSB-15.</title>
        <authorList>
            <person name="Chung J.-H."/>
            <person name="Ahn J.-H."/>
            <person name="Yoon Y."/>
            <person name="Kim D.-Y."/>
            <person name="An S.-H."/>
            <person name="Park I."/>
            <person name="Yeon J."/>
        </authorList>
    </citation>
    <scope>NUCLEOTIDE SEQUENCE</scope>
    <source>
        <strain evidence="2">KSB-15</strain>
    </source>
</reference>
<feature type="transmembrane region" description="Helical" evidence="1">
    <location>
        <begin position="331"/>
        <end position="353"/>
    </location>
</feature>
<feature type="transmembrane region" description="Helical" evidence="1">
    <location>
        <begin position="229"/>
        <end position="247"/>
    </location>
</feature>
<feature type="transmembrane region" description="Helical" evidence="1">
    <location>
        <begin position="392"/>
        <end position="410"/>
    </location>
</feature>
<feature type="transmembrane region" description="Helical" evidence="1">
    <location>
        <begin position="6"/>
        <end position="26"/>
    </location>
</feature>
<sequence>MAYFLAAFGLLFHVLGWGVGAAWLVTPRRHWHFWPLFVPALGLTLQSIVVWVFAAHTEVAGTDVYARWSEVVPLLLLVAGWMRVRRRGLAVGRPVWRTRGVWVLVALVQAVLVAPFTWAATALTSLSLGSCDAADYAAGARVFMEFSHGDRGGFMGLTEVVGLHSVDNFFDFWLRLNHFTPSALMALNASVFGWQAFQVVSVFTTVLLAVSVPAVVWMARGVVGHGERGSVWIAALYGFNPITWYAVYHGATAQLIAAVAIALVTWAGVVLWRAGPTRRNGVALSGLLFAGYALILGAYNFILLVCLVPAVAFAGGLTLRTGEWRRLGRWAWLMLTPLVVAGAVFFTRVAGLWERLLLFREADIGWHIRGLAPSGWLGVRAGPGLHPIGPEWQWAGSVVVVFALIAFLVAGFSQRGQRSRTWAAVALTAPILVGYGYLWWRGKHLGTNASYDAYKLFAVFYVGMLPAFCGWLMFTRSRVRWVRWSTGLLALAVSVGVGVGAVAFLREAADPPLKVDRRLAAVQQLEGHPEVTSINLEVPDFWERLWANQFLLRRAQYFHTYTYEGRRNTPMRGEWELNGHILRVVPPKRADGWVLNERYAVIRRASPSYLQAELGTGWHGRETRVHSGLCWQWTSGNATIAVGNPHAESRQIELRMLTRSLVPREVEIWANGQRVQTVNVGVKLAWVKVKPFAVPPGATTIELRLPQPAVSPGDDDPRLLGILAEQIELRVQPDAAGS</sequence>
<gene>
    <name evidence="2" type="ORF">K0B96_09450</name>
</gene>
<feature type="transmembrane region" description="Helical" evidence="1">
    <location>
        <begin position="101"/>
        <end position="120"/>
    </location>
</feature>
<feature type="transmembrane region" description="Helical" evidence="1">
    <location>
        <begin position="33"/>
        <end position="53"/>
    </location>
</feature>
<feature type="transmembrane region" description="Helical" evidence="1">
    <location>
        <begin position="253"/>
        <end position="272"/>
    </location>
</feature>
<feature type="transmembrane region" description="Helical" evidence="1">
    <location>
        <begin position="422"/>
        <end position="441"/>
    </location>
</feature>
<dbReference type="EMBL" id="CP080507">
    <property type="protein sequence ID" value="QYM77553.1"/>
    <property type="molecule type" value="Genomic_DNA"/>
</dbReference>
<dbReference type="RefSeq" id="WP_220160658.1">
    <property type="nucleotide sequence ID" value="NZ_CP080507.1"/>
</dbReference>
<feature type="transmembrane region" description="Helical" evidence="1">
    <location>
        <begin position="65"/>
        <end position="81"/>
    </location>
</feature>
<feature type="transmembrane region" description="Helical" evidence="1">
    <location>
        <begin position="453"/>
        <end position="474"/>
    </location>
</feature>
<feature type="transmembrane region" description="Helical" evidence="1">
    <location>
        <begin position="301"/>
        <end position="319"/>
    </location>
</feature>
<keyword evidence="1" id="KW-0472">Membrane</keyword>
<protein>
    <submittedName>
        <fullName evidence="2">Uncharacterized protein</fullName>
    </submittedName>
</protein>
<evidence type="ECO:0000256" key="1">
    <source>
        <dbReference type="SAM" id="Phobius"/>
    </source>
</evidence>
<accession>A0A8F9TTL8</accession>
<dbReference type="Proteomes" id="UP000825051">
    <property type="component" value="Chromosome"/>
</dbReference>
<keyword evidence="1" id="KW-1133">Transmembrane helix</keyword>
<feature type="transmembrane region" description="Helical" evidence="1">
    <location>
        <begin position="192"/>
        <end position="217"/>
    </location>
</feature>
<dbReference type="KEGG" id="ole:K0B96_09450"/>
<dbReference type="AlphaFoldDB" id="A0A8F9TTL8"/>
<proteinExistence type="predicted"/>
<evidence type="ECO:0000313" key="3">
    <source>
        <dbReference type="Proteomes" id="UP000825051"/>
    </source>
</evidence>
<organism evidence="2 3">
    <name type="scientific">Horticoccus luteus</name>
    <dbReference type="NCBI Taxonomy" id="2862869"/>
    <lineage>
        <taxon>Bacteria</taxon>
        <taxon>Pseudomonadati</taxon>
        <taxon>Verrucomicrobiota</taxon>
        <taxon>Opitutia</taxon>
        <taxon>Opitutales</taxon>
        <taxon>Opitutaceae</taxon>
        <taxon>Horticoccus</taxon>
    </lineage>
</organism>
<feature type="transmembrane region" description="Helical" evidence="1">
    <location>
        <begin position="486"/>
        <end position="505"/>
    </location>
</feature>
<keyword evidence="3" id="KW-1185">Reference proteome</keyword>